<dbReference type="PANTHER" id="PTHR11455">
    <property type="entry name" value="CRYPTOCHROME"/>
    <property type="match status" value="1"/>
</dbReference>
<comment type="similarity">
    <text evidence="5">Belongs to the DNA photolyase family.</text>
</comment>
<dbReference type="SUPFAM" id="SSF52425">
    <property type="entry name" value="Cryptochrome/photolyase, N-terminal domain"/>
    <property type="match status" value="1"/>
</dbReference>
<proteinExistence type="inferred from homology"/>
<dbReference type="Proteomes" id="UP001501771">
    <property type="component" value="Unassembled WGS sequence"/>
</dbReference>
<dbReference type="PROSITE" id="PS00691">
    <property type="entry name" value="DNA_PHOTOLYASES_1_2"/>
    <property type="match status" value="1"/>
</dbReference>
<dbReference type="EMBL" id="BAAAQR010000006">
    <property type="protein sequence ID" value="GAA2146411.1"/>
    <property type="molecule type" value="Genomic_DNA"/>
</dbReference>
<comment type="caution">
    <text evidence="8">The sequence shown here is derived from an EMBL/GenBank/DDBJ whole genome shotgun (WGS) entry which is preliminary data.</text>
</comment>
<dbReference type="PROSITE" id="PS51645">
    <property type="entry name" value="PHR_CRY_ALPHA_BETA"/>
    <property type="match status" value="1"/>
</dbReference>
<dbReference type="InterPro" id="IPR006050">
    <property type="entry name" value="DNA_photolyase_N"/>
</dbReference>
<evidence type="ECO:0000256" key="5">
    <source>
        <dbReference type="RuleBase" id="RU004182"/>
    </source>
</evidence>
<dbReference type="Gene3D" id="1.25.40.80">
    <property type="match status" value="1"/>
</dbReference>
<feature type="region of interest" description="Disordered" evidence="6">
    <location>
        <begin position="419"/>
        <end position="442"/>
    </location>
</feature>
<keyword evidence="4 5" id="KW-0157">Chromophore</keyword>
<evidence type="ECO:0000313" key="8">
    <source>
        <dbReference type="EMBL" id="GAA2146411.1"/>
    </source>
</evidence>
<dbReference type="PROSITE" id="PS00394">
    <property type="entry name" value="DNA_PHOTOLYASES_1_1"/>
    <property type="match status" value="1"/>
</dbReference>
<dbReference type="InterPro" id="IPR014729">
    <property type="entry name" value="Rossmann-like_a/b/a_fold"/>
</dbReference>
<dbReference type="InterPro" id="IPR002081">
    <property type="entry name" value="Cryptochrome/DNA_photolyase_1"/>
</dbReference>
<dbReference type="Gene3D" id="1.10.579.10">
    <property type="entry name" value="DNA Cyclobutane Dipyrimidine Photolyase, subunit A, domain 3"/>
    <property type="match status" value="1"/>
</dbReference>
<dbReference type="InterPro" id="IPR036134">
    <property type="entry name" value="Crypto/Photolyase_FAD-like_sf"/>
</dbReference>
<evidence type="ECO:0000313" key="9">
    <source>
        <dbReference type="Proteomes" id="UP001501771"/>
    </source>
</evidence>
<dbReference type="PRINTS" id="PR00147">
    <property type="entry name" value="DNAPHOTLYASE"/>
</dbReference>
<gene>
    <name evidence="8" type="ORF">GCM10009844_22450</name>
</gene>
<evidence type="ECO:0000256" key="3">
    <source>
        <dbReference type="ARBA" id="ARBA00022827"/>
    </source>
</evidence>
<evidence type="ECO:0000256" key="6">
    <source>
        <dbReference type="SAM" id="MobiDB-lite"/>
    </source>
</evidence>
<dbReference type="Gene3D" id="3.40.50.620">
    <property type="entry name" value="HUPs"/>
    <property type="match status" value="1"/>
</dbReference>
<protein>
    <submittedName>
        <fullName evidence="8">Deoxyribodipyrimidine photo-lyase</fullName>
    </submittedName>
</protein>
<keyword evidence="2 5" id="KW-0285">Flavoprotein</keyword>
<dbReference type="InterPro" id="IPR036155">
    <property type="entry name" value="Crypto/Photolyase_N_sf"/>
</dbReference>
<evidence type="ECO:0000259" key="7">
    <source>
        <dbReference type="PROSITE" id="PS51645"/>
    </source>
</evidence>
<dbReference type="PANTHER" id="PTHR11455:SF9">
    <property type="entry name" value="CRYPTOCHROME CIRCADIAN CLOCK 5 ISOFORM X1"/>
    <property type="match status" value="1"/>
</dbReference>
<evidence type="ECO:0000256" key="1">
    <source>
        <dbReference type="ARBA" id="ARBA00001974"/>
    </source>
</evidence>
<name>A0ABN2ZRK5_9ACTN</name>
<sequence length="457" mass="51407">MAQWGAMASSTPAVMWFRRDLRLADNPALLEAAADGDVLPLFVLDPALWGPAGPSRRAQLGASLRALDASLRQRQASLSVVRGDPVRRVVQAAREVGAGRVHVAADFGPYGHRRDRAVEKALAEHGIELVRTGSPYAVAPGRVTNGSGDPYKVFTPFSKAWAEHGWRAPVDAPAGASWLALDDTTDIPDPELPDGLELPEAGERAAARRWRDFLDERVGDYDTDRDKPGVEGTSRMSVHLKWGEIHPRTMLADLARSRSQGAATYRKELAWREFYADVLFHRPETAREYLRPEFARMPYDEPGEQLEAWQRGRTGFPIVDAGMRQLRATGWMHNRVRMIVASFLVKDLHLEWQHGARHFMHWLVDGDLASNQHGWQWTAGCGTDAAPFFRVFNPTSQGRKFDPAGGYVRRWVEELAGVEDPHEPDDEVRRQVGYPSPVVDHKEERREALDRWEKIRA</sequence>
<reference evidence="8 9" key="1">
    <citation type="journal article" date="2019" name="Int. J. Syst. Evol. Microbiol.">
        <title>The Global Catalogue of Microorganisms (GCM) 10K type strain sequencing project: providing services to taxonomists for standard genome sequencing and annotation.</title>
        <authorList>
            <consortium name="The Broad Institute Genomics Platform"/>
            <consortium name="The Broad Institute Genome Sequencing Center for Infectious Disease"/>
            <person name="Wu L."/>
            <person name="Ma J."/>
        </authorList>
    </citation>
    <scope>NUCLEOTIDE SEQUENCE [LARGE SCALE GENOMIC DNA]</scope>
    <source>
        <strain evidence="8 9">JCM 16022</strain>
    </source>
</reference>
<organism evidence="8 9">
    <name type="scientific">Nocardioides koreensis</name>
    <dbReference type="NCBI Taxonomy" id="433651"/>
    <lineage>
        <taxon>Bacteria</taxon>
        <taxon>Bacillati</taxon>
        <taxon>Actinomycetota</taxon>
        <taxon>Actinomycetes</taxon>
        <taxon>Propionibacteriales</taxon>
        <taxon>Nocardioidaceae</taxon>
        <taxon>Nocardioides</taxon>
    </lineage>
</organism>
<keyword evidence="3 5" id="KW-0274">FAD</keyword>
<keyword evidence="9" id="KW-1185">Reference proteome</keyword>
<comment type="cofactor">
    <cofactor evidence="1">
        <name>FAD</name>
        <dbReference type="ChEBI" id="CHEBI:57692"/>
    </cofactor>
</comment>
<dbReference type="Pfam" id="PF00875">
    <property type="entry name" value="DNA_photolyase"/>
    <property type="match status" value="1"/>
</dbReference>
<dbReference type="InterPro" id="IPR018394">
    <property type="entry name" value="DNA_photolyase_1_CS_C"/>
</dbReference>
<evidence type="ECO:0000256" key="4">
    <source>
        <dbReference type="ARBA" id="ARBA00022991"/>
    </source>
</evidence>
<dbReference type="InterPro" id="IPR005101">
    <property type="entry name" value="Cryptochr/Photolyase_FAD-bd"/>
</dbReference>
<evidence type="ECO:0000256" key="2">
    <source>
        <dbReference type="ARBA" id="ARBA00022630"/>
    </source>
</evidence>
<dbReference type="SUPFAM" id="SSF48173">
    <property type="entry name" value="Cryptochrome/photolyase FAD-binding domain"/>
    <property type="match status" value="1"/>
</dbReference>
<feature type="domain" description="Photolyase/cryptochrome alpha/beta" evidence="7">
    <location>
        <begin position="11"/>
        <end position="137"/>
    </location>
</feature>
<accession>A0ABN2ZRK5</accession>
<dbReference type="Pfam" id="PF03441">
    <property type="entry name" value="FAD_binding_7"/>
    <property type="match status" value="1"/>
</dbReference>